<sequence length="1228" mass="133368">MLSSALGAAVKPGVVVVETHEKDTPECSSSTDLAPERRRVQELLRYYQPSSSDVHNVDLDNVKLSPDPTLTALAQVGALRTNCDRSFLSLMTKDSQHILAEATRTISLIDKENHGPGDRVFLGARTLDLEWGVCPSTIKVFTSTDGSLNVSTPNVTAKSSSYVMNDMSLEECFKDRPYVKGFPYMKFYAEVPLETSSGYVIGSYCVVDNRRRENEDHEKILSIIREVASTIMNHLELVQFKQSTLRAERIVDGLSRFVAGAGNLKSSAPRHTLSRSSSPKGIRDQPKAHSRHPSRLSITDTLATPPIVDNNTPIPDIVDLTQLQDPAEDPQWSNDSTETLVSAQSTATMANMKQKISNCSTNTQNRTRALLVKDKALTKNRSLSAPKSVTDTLSRASTIIKEANDLDGVMFVDASFYSPFTRDTEPSVICSALSCSTRPGVLNHPDKEVWNFPGLTEAFLGTLLVENPAGGVFFYDEAGFITLTHNESLEERNNESTSNVQNAAAANLTSILPGARSIAIWPLKHADKSSWLAVGFAWSSDPHRPIRAEDFTYLRAFGNSIMVEISRLEIISADRAKSDFLSSISHELRSPLHGVLANAELLAATTSDLDQREMISSIELCGRTLLDTMNHLLDYAKINNFNTKTKGGELPLTNAKGIGSLTSTFDMSTMVQDVVQGVLSGHRHYVASTRALGSDADISSGNRPSLEQVQSQENTKIKSLSGDDLVVILDIESRQDWTFVSEAGAWKRILMNIFGNALKYTDKGFIKVSLRCDDDATKKGTQNSGSVVTLQVTDSGRGMSPDFLQNNLFTPFVQEDTLSVGAGLGLSIVQQIVTSLGGTIQVSSEQFVGTTITISASLESSAASVKLTDHADSDLITQTRDEIAGMAISFAGLHAVSNETSSFTKITNTPDQHLNDLTSSLSQIASKWFGLSMNWASDLQSASGDFVLTTDILLDAYLKTRNEDAIAHWETVGTPLIVLHTTGDESLSSPLPSWDIGRVVILTVPIGPRRFAKALGACQRYKTSRSKIAASGSTSSLPLVPTGLSQSLNQNEQVQSLTSLANALTISDGPSALTTALNTPDLIPELEKPTEQGKPQTVITASPSARVLNLLLVEDNEINLKILVTYMKRLKHTFTTATNGLEALEKYKGAKSPFDYVIMDISMPIMNGYKSTREIRAFEAENGRRGVPIIALTGLASTSAQNEAYSCGVTTFLTKPVRLSELKKVLGS</sequence>
<feature type="domain" description="Response regulatory" evidence="5">
    <location>
        <begin position="1109"/>
        <end position="1228"/>
    </location>
</feature>
<dbReference type="PROSITE" id="PS50109">
    <property type="entry name" value="HIS_KIN"/>
    <property type="match status" value="1"/>
</dbReference>
<dbReference type="InterPro" id="IPR011006">
    <property type="entry name" value="CheY-like_superfamily"/>
</dbReference>
<dbReference type="InterPro" id="IPR005467">
    <property type="entry name" value="His_kinase_dom"/>
</dbReference>
<accession>A0A3D8QF16</accession>
<keyword evidence="7" id="KW-1185">Reference proteome</keyword>
<dbReference type="Gene3D" id="3.30.565.10">
    <property type="entry name" value="Histidine kinase-like ATPase, C-terminal domain"/>
    <property type="match status" value="1"/>
</dbReference>
<dbReference type="Pfam" id="PF02518">
    <property type="entry name" value="HATPase_c"/>
    <property type="match status" value="1"/>
</dbReference>
<dbReference type="SUPFAM" id="SSF55874">
    <property type="entry name" value="ATPase domain of HSP90 chaperone/DNA topoisomerase II/histidine kinase"/>
    <property type="match status" value="1"/>
</dbReference>
<dbReference type="FunFam" id="3.30.450.40:FF:000083">
    <property type="entry name" value="Sensor histidine kinase/response regulator, putative (AFU_orthologue AFUA_4G00660)"/>
    <property type="match status" value="1"/>
</dbReference>
<evidence type="ECO:0000256" key="1">
    <source>
        <dbReference type="ARBA" id="ARBA00022553"/>
    </source>
</evidence>
<dbReference type="InterPro" id="IPR050956">
    <property type="entry name" value="2C_system_His_kinase"/>
</dbReference>
<dbReference type="SUPFAM" id="SSF52172">
    <property type="entry name" value="CheY-like"/>
    <property type="match status" value="1"/>
</dbReference>
<gene>
    <name evidence="6" type="ORF">BP5796_11846</name>
</gene>
<evidence type="ECO:0000259" key="5">
    <source>
        <dbReference type="PROSITE" id="PS50110"/>
    </source>
</evidence>
<comment type="caution">
    <text evidence="6">The sequence shown here is derived from an EMBL/GenBank/DDBJ whole genome shotgun (WGS) entry which is preliminary data.</text>
</comment>
<proteinExistence type="predicted"/>
<feature type="domain" description="Histidine kinase" evidence="4">
    <location>
        <begin position="583"/>
        <end position="860"/>
    </location>
</feature>
<dbReference type="InterPro" id="IPR036890">
    <property type="entry name" value="HATPase_C_sf"/>
</dbReference>
<dbReference type="PANTHER" id="PTHR43719:SF11">
    <property type="entry name" value="HISTIDINE KINASE_RESPONSE REGULATOR, PUTATIVE-RELATED"/>
    <property type="match status" value="1"/>
</dbReference>
<evidence type="ECO:0000313" key="6">
    <source>
        <dbReference type="EMBL" id="RDW60240.1"/>
    </source>
</evidence>
<protein>
    <submittedName>
        <fullName evidence="6">Uncharacterized protein</fullName>
    </submittedName>
</protein>
<dbReference type="CDD" id="cd17546">
    <property type="entry name" value="REC_hyHK_CKI1_RcsC-like"/>
    <property type="match status" value="1"/>
</dbReference>
<dbReference type="SMART" id="SM00388">
    <property type="entry name" value="HisKA"/>
    <property type="match status" value="1"/>
</dbReference>
<dbReference type="InterPro" id="IPR003594">
    <property type="entry name" value="HATPase_dom"/>
</dbReference>
<evidence type="ECO:0000259" key="4">
    <source>
        <dbReference type="PROSITE" id="PS50109"/>
    </source>
</evidence>
<dbReference type="SMART" id="SM00387">
    <property type="entry name" value="HATPase_c"/>
    <property type="match status" value="1"/>
</dbReference>
<dbReference type="InterPro" id="IPR004358">
    <property type="entry name" value="Sig_transdc_His_kin-like_C"/>
</dbReference>
<dbReference type="PROSITE" id="PS50110">
    <property type="entry name" value="RESPONSE_REGULATORY"/>
    <property type="match status" value="1"/>
</dbReference>
<dbReference type="SUPFAM" id="SSF55781">
    <property type="entry name" value="GAF domain-like"/>
    <property type="match status" value="1"/>
</dbReference>
<dbReference type="PANTHER" id="PTHR43719">
    <property type="entry name" value="TWO-COMPONENT HISTIDINE KINASE"/>
    <property type="match status" value="1"/>
</dbReference>
<organism evidence="6 7">
    <name type="scientific">Coleophoma crateriformis</name>
    <dbReference type="NCBI Taxonomy" id="565419"/>
    <lineage>
        <taxon>Eukaryota</taxon>
        <taxon>Fungi</taxon>
        <taxon>Dikarya</taxon>
        <taxon>Ascomycota</taxon>
        <taxon>Pezizomycotina</taxon>
        <taxon>Leotiomycetes</taxon>
        <taxon>Helotiales</taxon>
        <taxon>Dermateaceae</taxon>
        <taxon>Coleophoma</taxon>
    </lineage>
</organism>
<dbReference type="Pfam" id="PF00512">
    <property type="entry name" value="HisKA"/>
    <property type="match status" value="1"/>
</dbReference>
<dbReference type="InterPro" id="IPR001789">
    <property type="entry name" value="Sig_transdc_resp-reg_receiver"/>
</dbReference>
<dbReference type="AlphaFoldDB" id="A0A3D8QF16"/>
<dbReference type="FunFam" id="1.10.287.130:FF:000023">
    <property type="entry name" value="Sensor histidine kinase/response regulator, putative"/>
    <property type="match status" value="1"/>
</dbReference>
<keyword evidence="1 2" id="KW-0597">Phosphoprotein</keyword>
<dbReference type="PRINTS" id="PR00344">
    <property type="entry name" value="BCTRLSENSOR"/>
</dbReference>
<dbReference type="Proteomes" id="UP000256328">
    <property type="component" value="Unassembled WGS sequence"/>
</dbReference>
<evidence type="ECO:0000256" key="3">
    <source>
        <dbReference type="SAM" id="MobiDB-lite"/>
    </source>
</evidence>
<dbReference type="Gene3D" id="3.40.50.2300">
    <property type="match status" value="1"/>
</dbReference>
<dbReference type="CDD" id="cd00082">
    <property type="entry name" value="HisKA"/>
    <property type="match status" value="1"/>
</dbReference>
<name>A0A3D8QF16_9HELO</name>
<dbReference type="InterPro" id="IPR003661">
    <property type="entry name" value="HisK_dim/P_dom"/>
</dbReference>
<dbReference type="Pfam" id="PF00072">
    <property type="entry name" value="Response_reg"/>
    <property type="match status" value="1"/>
</dbReference>
<dbReference type="SUPFAM" id="SSF47384">
    <property type="entry name" value="Homodimeric domain of signal transducing histidine kinase"/>
    <property type="match status" value="1"/>
</dbReference>
<dbReference type="Gene3D" id="1.10.287.130">
    <property type="match status" value="1"/>
</dbReference>
<dbReference type="OrthoDB" id="303614at2759"/>
<dbReference type="InterPro" id="IPR036097">
    <property type="entry name" value="HisK_dim/P_sf"/>
</dbReference>
<feature type="modified residue" description="4-aspartylphosphate" evidence="2">
    <location>
        <position position="1160"/>
    </location>
</feature>
<dbReference type="SMART" id="SM00448">
    <property type="entry name" value="REC"/>
    <property type="match status" value="1"/>
</dbReference>
<dbReference type="EMBL" id="PDLN01000019">
    <property type="protein sequence ID" value="RDW60240.1"/>
    <property type="molecule type" value="Genomic_DNA"/>
</dbReference>
<reference evidence="6 7" key="1">
    <citation type="journal article" date="2018" name="IMA Fungus">
        <title>IMA Genome-F 9: Draft genome sequence of Annulohypoxylon stygium, Aspergillus mulundensis, Berkeleyomyces basicola (syn. Thielaviopsis basicola), Ceratocystis smalleyi, two Cercospora beticola strains, Coleophoma cylindrospora, Fusarium fracticaudum, Phialophora cf. hyalina, and Morchella septimelata.</title>
        <authorList>
            <person name="Wingfield B.D."/>
            <person name="Bills G.F."/>
            <person name="Dong Y."/>
            <person name="Huang W."/>
            <person name="Nel W.J."/>
            <person name="Swalarsk-Parry B.S."/>
            <person name="Vaghefi N."/>
            <person name="Wilken P.M."/>
            <person name="An Z."/>
            <person name="de Beer Z.W."/>
            <person name="De Vos L."/>
            <person name="Chen L."/>
            <person name="Duong T.A."/>
            <person name="Gao Y."/>
            <person name="Hammerbacher A."/>
            <person name="Kikkert J.R."/>
            <person name="Li Y."/>
            <person name="Li H."/>
            <person name="Li K."/>
            <person name="Li Q."/>
            <person name="Liu X."/>
            <person name="Ma X."/>
            <person name="Naidoo K."/>
            <person name="Pethybridge S.J."/>
            <person name="Sun J."/>
            <person name="Steenkamp E.T."/>
            <person name="van der Nest M.A."/>
            <person name="van Wyk S."/>
            <person name="Wingfield M.J."/>
            <person name="Xiong C."/>
            <person name="Yue Q."/>
            <person name="Zhang X."/>
        </authorList>
    </citation>
    <scope>NUCLEOTIDE SEQUENCE [LARGE SCALE GENOMIC DNA]</scope>
    <source>
        <strain evidence="6 7">BP5796</strain>
    </source>
</reference>
<evidence type="ECO:0000313" key="7">
    <source>
        <dbReference type="Proteomes" id="UP000256328"/>
    </source>
</evidence>
<dbReference type="GO" id="GO:0000155">
    <property type="term" value="F:phosphorelay sensor kinase activity"/>
    <property type="evidence" value="ECO:0007669"/>
    <property type="project" value="InterPro"/>
</dbReference>
<feature type="region of interest" description="Disordered" evidence="3">
    <location>
        <begin position="265"/>
        <end position="308"/>
    </location>
</feature>
<evidence type="ECO:0000256" key="2">
    <source>
        <dbReference type="PROSITE-ProRule" id="PRU00169"/>
    </source>
</evidence>